<protein>
    <submittedName>
        <fullName evidence="2">MFS transporter</fullName>
    </submittedName>
</protein>
<accession>A0ABW3BLY1</accession>
<feature type="transmembrane region" description="Helical" evidence="1">
    <location>
        <begin position="133"/>
        <end position="152"/>
    </location>
</feature>
<gene>
    <name evidence="2" type="ORF">ACFQZU_24245</name>
</gene>
<reference evidence="3" key="1">
    <citation type="journal article" date="2019" name="Int. J. Syst. Evol. Microbiol.">
        <title>The Global Catalogue of Microorganisms (GCM) 10K type strain sequencing project: providing services to taxonomists for standard genome sequencing and annotation.</title>
        <authorList>
            <consortium name="The Broad Institute Genomics Platform"/>
            <consortium name="The Broad Institute Genome Sequencing Center for Infectious Disease"/>
            <person name="Wu L."/>
            <person name="Ma J."/>
        </authorList>
    </citation>
    <scope>NUCLEOTIDE SEQUENCE [LARGE SCALE GENOMIC DNA]</scope>
    <source>
        <strain evidence="3">CCUG 63369</strain>
    </source>
</reference>
<evidence type="ECO:0000313" key="3">
    <source>
        <dbReference type="Proteomes" id="UP001596956"/>
    </source>
</evidence>
<keyword evidence="1" id="KW-0472">Membrane</keyword>
<keyword evidence="1" id="KW-0812">Transmembrane</keyword>
<dbReference type="Proteomes" id="UP001596956">
    <property type="component" value="Unassembled WGS sequence"/>
</dbReference>
<feature type="transmembrane region" description="Helical" evidence="1">
    <location>
        <begin position="105"/>
        <end position="127"/>
    </location>
</feature>
<feature type="transmembrane region" description="Helical" evidence="1">
    <location>
        <begin position="71"/>
        <end position="93"/>
    </location>
</feature>
<comment type="caution">
    <text evidence="2">The sequence shown here is derived from an EMBL/GenBank/DDBJ whole genome shotgun (WGS) entry which is preliminary data.</text>
</comment>
<sequence length="157" mass="15318">MAFVAGTAAGPIAAGALAQYAPAPAVLPYLFHLALLAEGARRVSGLSAAAPHTHRWRPACPRVPAGLRSRFATAAATGFLAWTAAGLFLAVIPAALSRAAGIDDLAVTGGVVGAVLVCSVPAQPVVARLGAPLAQAVGLGALTGALAVLAVTGGRSL</sequence>
<keyword evidence="1" id="KW-1133">Transmembrane helix</keyword>
<feature type="non-terminal residue" evidence="2">
    <location>
        <position position="157"/>
    </location>
</feature>
<keyword evidence="3" id="KW-1185">Reference proteome</keyword>
<organism evidence="2 3">
    <name type="scientific">Streptomonospora algeriensis</name>
    <dbReference type="NCBI Taxonomy" id="995084"/>
    <lineage>
        <taxon>Bacteria</taxon>
        <taxon>Bacillati</taxon>
        <taxon>Actinomycetota</taxon>
        <taxon>Actinomycetes</taxon>
        <taxon>Streptosporangiales</taxon>
        <taxon>Nocardiopsidaceae</taxon>
        <taxon>Streptomonospora</taxon>
    </lineage>
</organism>
<proteinExistence type="predicted"/>
<evidence type="ECO:0000256" key="1">
    <source>
        <dbReference type="SAM" id="Phobius"/>
    </source>
</evidence>
<name>A0ABW3BLY1_9ACTN</name>
<dbReference type="EMBL" id="JBHTHR010001636">
    <property type="protein sequence ID" value="MFD0804408.1"/>
    <property type="molecule type" value="Genomic_DNA"/>
</dbReference>
<evidence type="ECO:0000313" key="2">
    <source>
        <dbReference type="EMBL" id="MFD0804408.1"/>
    </source>
</evidence>